<evidence type="ECO:0000313" key="2">
    <source>
        <dbReference type="EMBL" id="KFD63981.1"/>
    </source>
</evidence>
<dbReference type="AlphaFoldDB" id="A0A085N3D5"/>
<accession>A0A085N3D5</accession>
<name>A0A085N3D5_9BILA</name>
<evidence type="ECO:0000256" key="1">
    <source>
        <dbReference type="SAM" id="MobiDB-lite"/>
    </source>
</evidence>
<sequence>MVEMYLSSSLDVLNSSDKEQTFVITRNKKKCNRTIFLVYCCLTLVNSNKFQSATAQSNGRRSDLSQHGGTQPDTKLSSPGRIMTLESSAESTEASGINQALPGDVSMRGTVLDDYINQFD</sequence>
<dbReference type="EMBL" id="KL367563">
    <property type="protein sequence ID" value="KFD63981.1"/>
    <property type="molecule type" value="Genomic_DNA"/>
</dbReference>
<protein>
    <submittedName>
        <fullName evidence="2">Uncharacterized protein</fullName>
    </submittedName>
</protein>
<feature type="region of interest" description="Disordered" evidence="1">
    <location>
        <begin position="55"/>
        <end position="105"/>
    </location>
</feature>
<feature type="compositionally biased region" description="Polar residues" evidence="1">
    <location>
        <begin position="55"/>
        <end position="77"/>
    </location>
</feature>
<feature type="compositionally biased region" description="Low complexity" evidence="1">
    <location>
        <begin position="86"/>
        <end position="95"/>
    </location>
</feature>
<gene>
    <name evidence="2" type="ORF">M514_23829</name>
</gene>
<dbReference type="Proteomes" id="UP000030758">
    <property type="component" value="Unassembled WGS sequence"/>
</dbReference>
<reference evidence="2" key="1">
    <citation type="journal article" date="2014" name="Nat. Genet.">
        <title>Genome and transcriptome of the porcine whipworm Trichuris suis.</title>
        <authorList>
            <person name="Jex A.R."/>
            <person name="Nejsum P."/>
            <person name="Schwarz E.M."/>
            <person name="Hu L."/>
            <person name="Young N.D."/>
            <person name="Hall R.S."/>
            <person name="Korhonen P.K."/>
            <person name="Liao S."/>
            <person name="Thamsborg S."/>
            <person name="Xia J."/>
            <person name="Xu P."/>
            <person name="Wang S."/>
            <person name="Scheerlinck J.P."/>
            <person name="Hofmann A."/>
            <person name="Sternberg P.W."/>
            <person name="Wang J."/>
            <person name="Gasser R.B."/>
        </authorList>
    </citation>
    <scope>NUCLEOTIDE SEQUENCE [LARGE SCALE GENOMIC DNA]</scope>
    <source>
        <strain evidence="2">DCEP-RM93F</strain>
    </source>
</reference>
<proteinExistence type="predicted"/>
<organism evidence="2">
    <name type="scientific">Trichuris suis</name>
    <name type="common">pig whipworm</name>
    <dbReference type="NCBI Taxonomy" id="68888"/>
    <lineage>
        <taxon>Eukaryota</taxon>
        <taxon>Metazoa</taxon>
        <taxon>Ecdysozoa</taxon>
        <taxon>Nematoda</taxon>
        <taxon>Enoplea</taxon>
        <taxon>Dorylaimia</taxon>
        <taxon>Trichinellida</taxon>
        <taxon>Trichuridae</taxon>
        <taxon>Trichuris</taxon>
    </lineage>
</organism>